<feature type="region of interest" description="Disordered" evidence="1">
    <location>
        <begin position="310"/>
        <end position="416"/>
    </location>
</feature>
<accession>A0A5B8MH16</accession>
<feature type="compositionally biased region" description="Basic and acidic residues" evidence="1">
    <location>
        <begin position="337"/>
        <end position="347"/>
    </location>
</feature>
<evidence type="ECO:0000313" key="4">
    <source>
        <dbReference type="Proteomes" id="UP000316726"/>
    </source>
</evidence>
<keyword evidence="4" id="KW-1185">Reference proteome</keyword>
<feature type="region of interest" description="Disordered" evidence="1">
    <location>
        <begin position="114"/>
        <end position="137"/>
    </location>
</feature>
<evidence type="ECO:0000256" key="2">
    <source>
        <dbReference type="SAM" id="Phobius"/>
    </source>
</evidence>
<keyword evidence="2" id="KW-0472">Membrane</keyword>
<reference evidence="3 4" key="1">
    <citation type="submission" date="2018-07" db="EMBL/GenBank/DDBJ databases">
        <title>The complete nuclear genome of the prasinophyte Chloropicon primus (CCMP1205).</title>
        <authorList>
            <person name="Pombert J.-F."/>
            <person name="Otis C."/>
            <person name="Turmel M."/>
            <person name="Lemieux C."/>
        </authorList>
    </citation>
    <scope>NUCLEOTIDE SEQUENCE [LARGE SCALE GENOMIC DNA]</scope>
    <source>
        <strain evidence="3 4">CCMP1205</strain>
    </source>
</reference>
<dbReference type="EMBL" id="CP031035">
    <property type="protein sequence ID" value="QDZ19374.1"/>
    <property type="molecule type" value="Genomic_DNA"/>
</dbReference>
<feature type="transmembrane region" description="Helical" evidence="2">
    <location>
        <begin position="422"/>
        <end position="445"/>
    </location>
</feature>
<proteinExistence type="predicted"/>
<protein>
    <submittedName>
        <fullName evidence="3">Uncharacterized protein</fullName>
    </submittedName>
</protein>
<sequence>MRRRRAQEGSPRSVRGKATRTTAAAAATRRGGLRPLWGPILLLLLLSAALGTAATGAPSASRRSLQTWDFFHKYNKLVKGYYAWKDYDSGTIASGGGPDLALDTQAVPDLEDEELGLGDVGSGGADDEVGAPTAPAGDAAADTTVLGGDANETGVVVANETVSEEGERGAGEPQSRVVLTLPPDSDLVSALNQGLLSNENVTFLPTGKEGQYVAIIENETDSLYFNITNLLSMLGPEATVDLDCKGEGCEVESTRFTRRVPGVLSSGRRILLEVDEVLEVKLGCGPQVLDANISARNQTSVFSIVLEGPGIPECASEESPEAEPGPTEPMMTPPEGGAKEGNSKSEVLRTTAGGDQEESPEAEPGPTEPMMTPPEGGAKEGNSNSEVLRTKAGDDQDVMGPTQSSSSQEGAEGRGNENSVEILAGSVAAALVVLAVAGVLSFVVVKRRRRPGLYTSESKLAGNEAALSHFRSSSGGNSRDEAFGGKLSSNAAALSHLVDVSDPSAMMESPSNQTDSFIIANPSGGDVAVALPMEDKGKRKMSPERAAMLHKNLQKLIDEDDIDD</sequence>
<gene>
    <name evidence="3" type="ORF">A3770_02p18920</name>
</gene>
<dbReference type="AlphaFoldDB" id="A0A5B8MH16"/>
<feature type="compositionally biased region" description="Low complexity" evidence="1">
    <location>
        <begin position="322"/>
        <end position="336"/>
    </location>
</feature>
<keyword evidence="2" id="KW-0812">Transmembrane</keyword>
<feature type="compositionally biased region" description="Low complexity" evidence="1">
    <location>
        <begin position="362"/>
        <end position="376"/>
    </location>
</feature>
<organism evidence="3 4">
    <name type="scientific">Chloropicon primus</name>
    <dbReference type="NCBI Taxonomy" id="1764295"/>
    <lineage>
        <taxon>Eukaryota</taxon>
        <taxon>Viridiplantae</taxon>
        <taxon>Chlorophyta</taxon>
        <taxon>Chloropicophyceae</taxon>
        <taxon>Chloropicales</taxon>
        <taxon>Chloropicaceae</taxon>
        <taxon>Chloropicon</taxon>
    </lineage>
</organism>
<keyword evidence="2" id="KW-1133">Transmembrane helix</keyword>
<feature type="region of interest" description="Disordered" evidence="1">
    <location>
        <begin position="1"/>
        <end position="27"/>
    </location>
</feature>
<name>A0A5B8MH16_9CHLO</name>
<evidence type="ECO:0000313" key="3">
    <source>
        <dbReference type="EMBL" id="QDZ19374.1"/>
    </source>
</evidence>
<evidence type="ECO:0000256" key="1">
    <source>
        <dbReference type="SAM" id="MobiDB-lite"/>
    </source>
</evidence>
<dbReference type="Proteomes" id="UP000316726">
    <property type="component" value="Chromosome 2"/>
</dbReference>